<protein>
    <submittedName>
        <fullName evidence="2">HD domain-containing protein</fullName>
    </submittedName>
</protein>
<dbReference type="InterPro" id="IPR006674">
    <property type="entry name" value="HD_domain"/>
</dbReference>
<dbReference type="Pfam" id="PF01966">
    <property type="entry name" value="HD"/>
    <property type="match status" value="1"/>
</dbReference>
<dbReference type="InterPro" id="IPR003607">
    <property type="entry name" value="HD/PDEase_dom"/>
</dbReference>
<dbReference type="AlphaFoldDB" id="A0A6A8M9B4"/>
<organism evidence="2">
    <name type="scientific">Baileyella intestinalis</name>
    <dbReference type="NCBI Taxonomy" id="2606709"/>
    <lineage>
        <taxon>Bacteria</taxon>
        <taxon>Bacillati</taxon>
        <taxon>Bacillota</taxon>
        <taxon>Clostridia</taxon>
        <taxon>Peptostreptococcales</taxon>
        <taxon>Anaerovoracaceae</taxon>
        <taxon>Baileyella</taxon>
    </lineage>
</organism>
<accession>A0A6A8M9B4</accession>
<evidence type="ECO:0000259" key="1">
    <source>
        <dbReference type="Pfam" id="PF01966"/>
    </source>
</evidence>
<dbReference type="CDD" id="cd00077">
    <property type="entry name" value="HDc"/>
    <property type="match status" value="1"/>
</dbReference>
<evidence type="ECO:0000313" key="2">
    <source>
        <dbReference type="EMBL" id="MST69541.1"/>
    </source>
</evidence>
<dbReference type="Gene3D" id="1.10.3210.10">
    <property type="entry name" value="Hypothetical protein af1432"/>
    <property type="match status" value="1"/>
</dbReference>
<comment type="caution">
    <text evidence="2">The sequence shown here is derived from an EMBL/GenBank/DDBJ whole genome shotgun (WGS) entry which is preliminary data.</text>
</comment>
<reference evidence="2" key="1">
    <citation type="submission" date="2019-09" db="EMBL/GenBank/DDBJ databases">
        <title>In-depth cultivation of the pig gut microbiome towards novel bacterial diversity and tailored functional studies.</title>
        <authorList>
            <person name="Wylensek D."/>
            <person name="Hitch T.C.A."/>
            <person name="Clavel T."/>
        </authorList>
    </citation>
    <scope>NUCLEOTIDE SEQUENCE</scope>
    <source>
        <strain evidence="2">RF-744-FAT-WT-3</strain>
    </source>
</reference>
<dbReference type="SUPFAM" id="SSF109604">
    <property type="entry name" value="HD-domain/PDEase-like"/>
    <property type="match status" value="1"/>
</dbReference>
<dbReference type="RefSeq" id="WP_154573012.1">
    <property type="nucleotide sequence ID" value="NZ_VUNB01000006.1"/>
</dbReference>
<proteinExistence type="predicted"/>
<sequence length="168" mass="19150">MSDKVAKAVSKMVTFYERESQVVVHDVNHFMKVWGFARTIGILEGLDPVTQETLELAAVAHDIACPLCRRKYGQADGRHQELEGEGLTRQFYEEFHLPEEQLERICYIVAHHHSFSGVQGMDYQIMLEADFLVNAGESEVSLDGILNFREKVFRTGTGIRLLNQMYGL</sequence>
<name>A0A6A8M9B4_9FIRM</name>
<feature type="domain" description="HD" evidence="1">
    <location>
        <begin position="28"/>
        <end position="116"/>
    </location>
</feature>
<gene>
    <name evidence="2" type="ORF">FYJ66_08085</name>
</gene>
<dbReference type="EMBL" id="VUNB01000006">
    <property type="protein sequence ID" value="MST69541.1"/>
    <property type="molecule type" value="Genomic_DNA"/>
</dbReference>